<evidence type="ECO:0000256" key="5">
    <source>
        <dbReference type="PIRSR" id="PIRSR637944-1"/>
    </source>
</evidence>
<feature type="active site" description="Cysteine sulfenic acid (-SOH) intermediate" evidence="5">
    <location>
        <position position="49"/>
    </location>
</feature>
<proteinExistence type="inferred from homology"/>
<dbReference type="InterPro" id="IPR037944">
    <property type="entry name" value="PRX5-like"/>
</dbReference>
<dbReference type="RefSeq" id="WP_136495863.1">
    <property type="nucleotide sequence ID" value="NZ_CP046052.1"/>
</dbReference>
<sequence length="161" mass="16775">MTIKAGDRIPDVTFATMGENGPQPIKSADYFKGRKVVLFSVPGAFTPTCSKTHLPGFVAKVDAIKARGVDRVAVVAVNDAFVLDAWLEASNAKGKVDGLADGSANFAKETGTELDLGAAGLGLRSKRYAALIDDGVVKWIDIEDNSSCATVSSAESALGKL</sequence>
<dbReference type="KEGG" id="mhey:H2LOC_007695"/>
<keyword evidence="1 6" id="KW-0575">Peroxidase</keyword>
<organism evidence="8 9">
    <name type="scientific">Methylocystis heyeri</name>
    <dbReference type="NCBI Taxonomy" id="391905"/>
    <lineage>
        <taxon>Bacteria</taxon>
        <taxon>Pseudomonadati</taxon>
        <taxon>Pseudomonadota</taxon>
        <taxon>Alphaproteobacteria</taxon>
        <taxon>Hyphomicrobiales</taxon>
        <taxon>Methylocystaceae</taxon>
        <taxon>Methylocystis</taxon>
    </lineage>
</organism>
<comment type="function">
    <text evidence="6">Thiol-specific peroxidase that catalyzes the reduction of hydrogen peroxide and organic hydroperoxides to water and alcohols, respectively. Plays a role in cell protection against oxidative stress by detoxifying peroxides.</text>
</comment>
<dbReference type="InterPro" id="IPR013766">
    <property type="entry name" value="Thioredoxin_domain"/>
</dbReference>
<dbReference type="InterPro" id="IPR036249">
    <property type="entry name" value="Thioredoxin-like_sf"/>
</dbReference>
<dbReference type="GO" id="GO:0042744">
    <property type="term" value="P:hydrogen peroxide catabolic process"/>
    <property type="evidence" value="ECO:0007669"/>
    <property type="project" value="TreeGrafter"/>
</dbReference>
<keyword evidence="4 6" id="KW-0676">Redox-active center</keyword>
<evidence type="ECO:0000313" key="9">
    <source>
        <dbReference type="Proteomes" id="UP000309061"/>
    </source>
</evidence>
<dbReference type="PANTHER" id="PTHR10430:SF16">
    <property type="entry name" value="PEROXIREDOXIN-5, MITOCHONDRIAL"/>
    <property type="match status" value="1"/>
</dbReference>
<dbReference type="InterPro" id="IPR013740">
    <property type="entry name" value="Redoxin"/>
</dbReference>
<accession>A0A6B8KD08</accession>
<comment type="catalytic activity">
    <reaction evidence="6">
        <text>a hydroperoxide + 2 glutathione = an alcohol + glutathione disulfide + H2O</text>
        <dbReference type="Rhea" id="RHEA:62632"/>
        <dbReference type="ChEBI" id="CHEBI:15377"/>
        <dbReference type="ChEBI" id="CHEBI:30879"/>
        <dbReference type="ChEBI" id="CHEBI:35924"/>
        <dbReference type="ChEBI" id="CHEBI:57925"/>
        <dbReference type="ChEBI" id="CHEBI:58297"/>
        <dbReference type="EC" id="1.11.1.27"/>
    </reaction>
</comment>
<keyword evidence="2 6" id="KW-0049">Antioxidant</keyword>
<evidence type="ECO:0000313" key="8">
    <source>
        <dbReference type="EMBL" id="QGM45589.1"/>
    </source>
</evidence>
<dbReference type="OrthoDB" id="9800621at2"/>
<dbReference type="GO" id="GO:0008379">
    <property type="term" value="F:thioredoxin peroxidase activity"/>
    <property type="evidence" value="ECO:0007669"/>
    <property type="project" value="InterPro"/>
</dbReference>
<evidence type="ECO:0000256" key="6">
    <source>
        <dbReference type="RuleBase" id="RU366011"/>
    </source>
</evidence>
<evidence type="ECO:0000256" key="1">
    <source>
        <dbReference type="ARBA" id="ARBA00022559"/>
    </source>
</evidence>
<evidence type="ECO:0000256" key="2">
    <source>
        <dbReference type="ARBA" id="ARBA00022862"/>
    </source>
</evidence>
<dbReference type="SUPFAM" id="SSF52833">
    <property type="entry name" value="Thioredoxin-like"/>
    <property type="match status" value="1"/>
</dbReference>
<dbReference type="EMBL" id="CP046052">
    <property type="protein sequence ID" value="QGM45589.1"/>
    <property type="molecule type" value="Genomic_DNA"/>
</dbReference>
<dbReference type="GO" id="GO:0045454">
    <property type="term" value="P:cell redox homeostasis"/>
    <property type="evidence" value="ECO:0007669"/>
    <property type="project" value="TreeGrafter"/>
</dbReference>
<gene>
    <name evidence="8" type="ORF">H2LOC_007695</name>
</gene>
<protein>
    <recommendedName>
        <fullName evidence="6">Glutathione-dependent peroxiredoxin</fullName>
        <ecNumber evidence="6">1.11.1.27</ecNumber>
    </recommendedName>
</protein>
<name>A0A6B8KD08_9HYPH</name>
<dbReference type="PROSITE" id="PS51352">
    <property type="entry name" value="THIOREDOXIN_2"/>
    <property type="match status" value="1"/>
</dbReference>
<evidence type="ECO:0000256" key="3">
    <source>
        <dbReference type="ARBA" id="ARBA00023002"/>
    </source>
</evidence>
<dbReference type="CDD" id="cd03013">
    <property type="entry name" value="PRX5_like"/>
    <property type="match status" value="1"/>
</dbReference>
<keyword evidence="9" id="KW-1185">Reference proteome</keyword>
<dbReference type="Gene3D" id="3.40.30.10">
    <property type="entry name" value="Glutaredoxin"/>
    <property type="match status" value="1"/>
</dbReference>
<dbReference type="PANTHER" id="PTHR10430">
    <property type="entry name" value="PEROXIREDOXIN"/>
    <property type="match status" value="1"/>
</dbReference>
<keyword evidence="3 6" id="KW-0560">Oxidoreductase</keyword>
<reference evidence="8 9" key="1">
    <citation type="submission" date="2019-11" db="EMBL/GenBank/DDBJ databases">
        <title>The genome sequence of Methylocystis heyeri.</title>
        <authorList>
            <person name="Oshkin I.Y."/>
            <person name="Miroshnikov K."/>
            <person name="Dedysh S.N."/>
        </authorList>
    </citation>
    <scope>NUCLEOTIDE SEQUENCE [LARGE SCALE GENOMIC DNA]</scope>
    <source>
        <strain evidence="8 9">H2</strain>
    </source>
</reference>
<dbReference type="Proteomes" id="UP000309061">
    <property type="component" value="Chromosome"/>
</dbReference>
<feature type="domain" description="Thioredoxin" evidence="7">
    <location>
        <begin position="3"/>
        <end position="161"/>
    </location>
</feature>
<dbReference type="EC" id="1.11.1.27" evidence="6"/>
<dbReference type="FunFam" id="3.40.30.10:FF:000020">
    <property type="entry name" value="Peroxiredoxin"/>
    <property type="match status" value="1"/>
</dbReference>
<dbReference type="GO" id="GO:0034599">
    <property type="term" value="P:cellular response to oxidative stress"/>
    <property type="evidence" value="ECO:0007669"/>
    <property type="project" value="InterPro"/>
</dbReference>
<dbReference type="GO" id="GO:0005737">
    <property type="term" value="C:cytoplasm"/>
    <property type="evidence" value="ECO:0007669"/>
    <property type="project" value="TreeGrafter"/>
</dbReference>
<dbReference type="AlphaFoldDB" id="A0A6B8KD08"/>
<evidence type="ECO:0000259" key="7">
    <source>
        <dbReference type="PROSITE" id="PS51352"/>
    </source>
</evidence>
<comment type="similarity">
    <text evidence="6">Belongs to the peroxiredoxin family. Prx5 subfamily.</text>
</comment>
<evidence type="ECO:0000256" key="4">
    <source>
        <dbReference type="ARBA" id="ARBA00023284"/>
    </source>
</evidence>
<dbReference type="Pfam" id="PF08534">
    <property type="entry name" value="Redoxin"/>
    <property type="match status" value="1"/>
</dbReference>